<dbReference type="RefSeq" id="WP_135402370.1">
    <property type="nucleotide sequence ID" value="NZ_SRME01000001.1"/>
</dbReference>
<dbReference type="Pfam" id="PF03649">
    <property type="entry name" value="UPF0014"/>
    <property type="match status" value="1"/>
</dbReference>
<keyword evidence="4 6" id="KW-1133">Transmembrane helix</keyword>
<protein>
    <submittedName>
        <fullName evidence="7">ABC transporter permease</fullName>
    </submittedName>
</protein>
<comment type="caution">
    <text evidence="7">The sequence shown here is derived from an EMBL/GenBank/DDBJ whole genome shotgun (WGS) entry which is preliminary data.</text>
</comment>
<keyword evidence="3 6" id="KW-0812">Transmembrane</keyword>
<dbReference type="PANTHER" id="PTHR30028">
    <property type="entry name" value="UPF0014 INNER MEMBRANE PROTEIN YBBM-RELATED"/>
    <property type="match status" value="1"/>
</dbReference>
<dbReference type="AlphaFoldDB" id="A0A4Z0W6H2"/>
<feature type="transmembrane region" description="Helical" evidence="6">
    <location>
        <begin position="64"/>
        <end position="82"/>
    </location>
</feature>
<evidence type="ECO:0000256" key="3">
    <source>
        <dbReference type="ARBA" id="ARBA00022692"/>
    </source>
</evidence>
<dbReference type="GO" id="GO:0005886">
    <property type="term" value="C:plasma membrane"/>
    <property type="evidence" value="ECO:0007669"/>
    <property type="project" value="TreeGrafter"/>
</dbReference>
<dbReference type="Proteomes" id="UP000297288">
    <property type="component" value="Unassembled WGS sequence"/>
</dbReference>
<dbReference type="InterPro" id="IPR005226">
    <property type="entry name" value="UPF0014_fam"/>
</dbReference>
<accession>A0A4Z0W6H2</accession>
<evidence type="ECO:0000256" key="4">
    <source>
        <dbReference type="ARBA" id="ARBA00022989"/>
    </source>
</evidence>
<gene>
    <name evidence="7" type="ORF">E4650_00260</name>
</gene>
<dbReference type="PANTHER" id="PTHR30028:SF0">
    <property type="entry name" value="PROTEIN ALUMINUM SENSITIVE 3"/>
    <property type="match status" value="1"/>
</dbReference>
<name>A0A4Z0W6H2_9BACT</name>
<reference evidence="7 8" key="1">
    <citation type="submission" date="2019-04" db="EMBL/GenBank/DDBJ databases">
        <title>Draft genome sequence data and analysis of a Fermenting Bacterium, Geotoga petraea strain HO-Geo1, isolated from heavy-oil petroleum reservoir in Russia.</title>
        <authorList>
            <person name="Grouzdev D.S."/>
            <person name="Semenova E.M."/>
            <person name="Sokolova D.S."/>
            <person name="Tourova T.P."/>
            <person name="Poltaraus A.B."/>
            <person name="Nazina T.N."/>
        </authorList>
    </citation>
    <scope>NUCLEOTIDE SEQUENCE [LARGE SCALE GENOMIC DNA]</scope>
    <source>
        <strain evidence="7 8">HO-Geo1</strain>
    </source>
</reference>
<dbReference type="EMBL" id="SRME01000001">
    <property type="protein sequence ID" value="TGG88674.1"/>
    <property type="molecule type" value="Genomic_DNA"/>
</dbReference>
<evidence type="ECO:0000256" key="6">
    <source>
        <dbReference type="SAM" id="Phobius"/>
    </source>
</evidence>
<keyword evidence="5 6" id="KW-0472">Membrane</keyword>
<evidence type="ECO:0000256" key="2">
    <source>
        <dbReference type="ARBA" id="ARBA00005268"/>
    </source>
</evidence>
<comment type="similarity">
    <text evidence="2">Belongs to the UPF0014 family.</text>
</comment>
<feature type="transmembrane region" description="Helical" evidence="6">
    <location>
        <begin position="94"/>
        <end position="116"/>
    </location>
</feature>
<sequence>METVDISNTALLFAYLLLIVPVAISYFLKLDIIKNIFISVFRMSTQLFIMAIILEYLFTWNIKILNIIWLMFMIGFASFSVINESNLNLRRFIIPVFSSMIVSNIVVLLYFNYFILNLNDVLQARHFVVIGGMLLGNALRGNIIGIGNFYKSIERNKNRYLFALGNGASIYEAIFPYFKDSFTQAIKPTVASMATIGVVFLPGMMTGQILGGSDPSTAIKYQIAIMLAIFLSVALSVLFTILLTVKSSFNNYGILRKDIFK</sequence>
<dbReference type="OrthoDB" id="9791807at2"/>
<proteinExistence type="inferred from homology"/>
<comment type="subcellular location">
    <subcellularLocation>
        <location evidence="1">Membrane</location>
        <topology evidence="1">Multi-pass membrane protein</topology>
    </subcellularLocation>
</comment>
<evidence type="ECO:0000313" key="8">
    <source>
        <dbReference type="Proteomes" id="UP000297288"/>
    </source>
</evidence>
<evidence type="ECO:0000256" key="5">
    <source>
        <dbReference type="ARBA" id="ARBA00023136"/>
    </source>
</evidence>
<feature type="transmembrane region" description="Helical" evidence="6">
    <location>
        <begin position="190"/>
        <end position="211"/>
    </location>
</feature>
<evidence type="ECO:0000313" key="7">
    <source>
        <dbReference type="EMBL" id="TGG88674.1"/>
    </source>
</evidence>
<feature type="transmembrane region" description="Helical" evidence="6">
    <location>
        <begin position="6"/>
        <end position="28"/>
    </location>
</feature>
<feature type="transmembrane region" description="Helical" evidence="6">
    <location>
        <begin position="223"/>
        <end position="245"/>
    </location>
</feature>
<organism evidence="7 8">
    <name type="scientific">Geotoga petraea</name>
    <dbReference type="NCBI Taxonomy" id="28234"/>
    <lineage>
        <taxon>Bacteria</taxon>
        <taxon>Thermotogati</taxon>
        <taxon>Thermotogota</taxon>
        <taxon>Thermotogae</taxon>
        <taxon>Petrotogales</taxon>
        <taxon>Petrotogaceae</taxon>
        <taxon>Geotoga</taxon>
    </lineage>
</organism>
<feature type="transmembrane region" description="Helical" evidence="6">
    <location>
        <begin position="160"/>
        <end position="178"/>
    </location>
</feature>
<evidence type="ECO:0000256" key="1">
    <source>
        <dbReference type="ARBA" id="ARBA00004141"/>
    </source>
</evidence>
<feature type="transmembrane region" description="Helical" evidence="6">
    <location>
        <begin position="40"/>
        <end position="58"/>
    </location>
</feature>
<feature type="transmembrane region" description="Helical" evidence="6">
    <location>
        <begin position="122"/>
        <end position="139"/>
    </location>
</feature>